<gene>
    <name evidence="2" type="ORF">GCM10025772_18020</name>
</gene>
<keyword evidence="1" id="KW-0472">Membrane</keyword>
<keyword evidence="3" id="KW-1185">Reference proteome</keyword>
<dbReference type="EMBL" id="BAABLF010000011">
    <property type="protein sequence ID" value="GAA5191390.1"/>
    <property type="molecule type" value="Genomic_DNA"/>
</dbReference>
<keyword evidence="1" id="KW-1133">Transmembrane helix</keyword>
<feature type="transmembrane region" description="Helical" evidence="1">
    <location>
        <begin position="17"/>
        <end position="36"/>
    </location>
</feature>
<name>A0ABP9S7B6_9GAMM</name>
<accession>A0ABP9S7B6</accession>
<sequence>MNVKQLLNVTHTTGSKLITLLLLVFGAWVLGGSIVMAQSESSVSGVLLGGALGALTFLATGGVGVAALGGAVGLGAGGFTAIGAYLGYEFLSQRRYEVWEWLPICLMGASILLIALFRAWKHTLNWLKLRRAERVQH</sequence>
<protein>
    <submittedName>
        <fullName evidence="2">Uncharacterized protein</fullName>
    </submittedName>
</protein>
<evidence type="ECO:0000313" key="2">
    <source>
        <dbReference type="EMBL" id="GAA5191390.1"/>
    </source>
</evidence>
<evidence type="ECO:0000313" key="3">
    <source>
        <dbReference type="Proteomes" id="UP001501600"/>
    </source>
</evidence>
<feature type="transmembrane region" description="Helical" evidence="1">
    <location>
        <begin position="43"/>
        <end position="60"/>
    </location>
</feature>
<proteinExistence type="predicted"/>
<reference evidence="3" key="1">
    <citation type="journal article" date="2019" name="Int. J. Syst. Evol. Microbiol.">
        <title>The Global Catalogue of Microorganisms (GCM) 10K type strain sequencing project: providing services to taxonomists for standard genome sequencing and annotation.</title>
        <authorList>
            <consortium name="The Broad Institute Genomics Platform"/>
            <consortium name="The Broad Institute Genome Sequencing Center for Infectious Disease"/>
            <person name="Wu L."/>
            <person name="Ma J."/>
        </authorList>
    </citation>
    <scope>NUCLEOTIDE SEQUENCE [LARGE SCALE GENOMIC DNA]</scope>
    <source>
        <strain evidence="3">JCM 18720</strain>
    </source>
</reference>
<keyword evidence="1" id="KW-0812">Transmembrane</keyword>
<comment type="caution">
    <text evidence="2">The sequence shown here is derived from an EMBL/GenBank/DDBJ whole genome shotgun (WGS) entry which is preliminary data.</text>
</comment>
<feature type="transmembrane region" description="Helical" evidence="1">
    <location>
        <begin position="98"/>
        <end position="120"/>
    </location>
</feature>
<evidence type="ECO:0000256" key="1">
    <source>
        <dbReference type="SAM" id="Phobius"/>
    </source>
</evidence>
<feature type="transmembrane region" description="Helical" evidence="1">
    <location>
        <begin position="66"/>
        <end position="86"/>
    </location>
</feature>
<organism evidence="2 3">
    <name type="scientific">Ferrimonas gelatinilytica</name>
    <dbReference type="NCBI Taxonomy" id="1255257"/>
    <lineage>
        <taxon>Bacteria</taxon>
        <taxon>Pseudomonadati</taxon>
        <taxon>Pseudomonadota</taxon>
        <taxon>Gammaproteobacteria</taxon>
        <taxon>Alteromonadales</taxon>
        <taxon>Ferrimonadaceae</taxon>
        <taxon>Ferrimonas</taxon>
    </lineage>
</organism>
<dbReference type="Proteomes" id="UP001501600">
    <property type="component" value="Unassembled WGS sequence"/>
</dbReference>